<keyword evidence="4" id="KW-0256">Endoplasmic reticulum</keyword>
<keyword evidence="7" id="KW-1133">Transmembrane helix</keyword>
<keyword evidence="7" id="KW-0812">Transmembrane</keyword>
<dbReference type="GO" id="GO:0016020">
    <property type="term" value="C:membrane"/>
    <property type="evidence" value="ECO:0007669"/>
    <property type="project" value="UniProtKB-SubCell"/>
</dbReference>
<dbReference type="PANTHER" id="PTHR48182">
    <property type="entry name" value="PROTEIN SERAC1"/>
    <property type="match status" value="1"/>
</dbReference>
<evidence type="ECO:0000256" key="3">
    <source>
        <dbReference type="ARBA" id="ARBA00004370"/>
    </source>
</evidence>
<feature type="transmembrane region" description="Helical" evidence="7">
    <location>
        <begin position="58"/>
        <end position="77"/>
    </location>
</feature>
<dbReference type="AlphaFoldDB" id="F0X750"/>
<dbReference type="OrthoDB" id="21416at2759"/>
<dbReference type="Gene3D" id="3.40.50.1820">
    <property type="entry name" value="alpha/beta hydrolase"/>
    <property type="match status" value="1"/>
</dbReference>
<dbReference type="Proteomes" id="UP000007796">
    <property type="component" value="Unassembled WGS sequence"/>
</dbReference>
<dbReference type="GeneID" id="25980438"/>
<dbReference type="InParanoid" id="F0X750"/>
<evidence type="ECO:0000256" key="6">
    <source>
        <dbReference type="ARBA" id="ARBA00023136"/>
    </source>
</evidence>
<dbReference type="PANTHER" id="PTHR48182:SF2">
    <property type="entry name" value="PROTEIN SERAC1"/>
    <property type="match status" value="1"/>
</dbReference>
<dbReference type="InterPro" id="IPR029058">
    <property type="entry name" value="AB_hydrolase_fold"/>
</dbReference>
<dbReference type="GO" id="GO:0005783">
    <property type="term" value="C:endoplasmic reticulum"/>
    <property type="evidence" value="ECO:0007669"/>
    <property type="project" value="UniProtKB-SubCell"/>
</dbReference>
<keyword evidence="5" id="KW-0496">Mitochondrion</keyword>
<dbReference type="EMBL" id="GL629729">
    <property type="protein sequence ID" value="EFX06628.1"/>
    <property type="molecule type" value="Genomic_DNA"/>
</dbReference>
<evidence type="ECO:0000256" key="1">
    <source>
        <dbReference type="ARBA" id="ARBA00004173"/>
    </source>
</evidence>
<sequence>MWVRDALPKAFPNTRVLLFGYDTALPNSNSFQNIHDIASSFIENLKASVLRPPAMRPLFVLAHSLGGIVFIDALVTLRIQDDEMRRKIIGAVLFGVPSRGMETEALAAIVNGQPNQVLVNDLSVNSEYLRRLQDRFSMISNDIKGIWAYETRTAPTVAVS</sequence>
<dbReference type="SUPFAM" id="SSF53474">
    <property type="entry name" value="alpha/beta-Hydrolases"/>
    <property type="match status" value="1"/>
</dbReference>
<evidence type="ECO:0000313" key="9">
    <source>
        <dbReference type="Proteomes" id="UP000007796"/>
    </source>
</evidence>
<gene>
    <name evidence="8" type="ORF">CMQ_6949</name>
</gene>
<evidence type="ECO:0000313" key="8">
    <source>
        <dbReference type="EMBL" id="EFX06628.1"/>
    </source>
</evidence>
<dbReference type="RefSeq" id="XP_014176110.1">
    <property type="nucleotide sequence ID" value="XM_014320635.1"/>
</dbReference>
<name>F0X750_GROCL</name>
<reference evidence="8 9" key="1">
    <citation type="journal article" date="2011" name="Proc. Natl. Acad. Sci. U.S.A.">
        <title>Genome and transcriptome analyses of the mountain pine beetle-fungal symbiont Grosmannia clavigera, a lodgepole pine pathogen.</title>
        <authorList>
            <person name="DiGuistini S."/>
            <person name="Wang Y."/>
            <person name="Liao N.Y."/>
            <person name="Taylor G."/>
            <person name="Tanguay P."/>
            <person name="Feau N."/>
            <person name="Henrissat B."/>
            <person name="Chan S.K."/>
            <person name="Hesse-Orce U."/>
            <person name="Alamouti S.M."/>
            <person name="Tsui C.K.M."/>
            <person name="Docking R.T."/>
            <person name="Levasseur A."/>
            <person name="Haridas S."/>
            <person name="Robertson G."/>
            <person name="Birol I."/>
            <person name="Holt R.A."/>
            <person name="Marra M.A."/>
            <person name="Hamelin R.C."/>
            <person name="Hirst M."/>
            <person name="Jones S.J.M."/>
            <person name="Bohlmann J."/>
            <person name="Breuil C."/>
        </authorList>
    </citation>
    <scope>NUCLEOTIDE SEQUENCE [LARGE SCALE GENOMIC DNA]</scope>
    <source>
        <strain evidence="9">kw1407 / UAMH 11150</strain>
    </source>
</reference>
<evidence type="ECO:0000256" key="5">
    <source>
        <dbReference type="ARBA" id="ARBA00023128"/>
    </source>
</evidence>
<evidence type="ECO:0000256" key="4">
    <source>
        <dbReference type="ARBA" id="ARBA00022824"/>
    </source>
</evidence>
<organism evidence="9">
    <name type="scientific">Grosmannia clavigera (strain kw1407 / UAMH 11150)</name>
    <name type="common">Blue stain fungus</name>
    <name type="synonym">Graphiocladiella clavigera</name>
    <dbReference type="NCBI Taxonomy" id="655863"/>
    <lineage>
        <taxon>Eukaryota</taxon>
        <taxon>Fungi</taxon>
        <taxon>Dikarya</taxon>
        <taxon>Ascomycota</taxon>
        <taxon>Pezizomycotina</taxon>
        <taxon>Sordariomycetes</taxon>
        <taxon>Sordariomycetidae</taxon>
        <taxon>Ophiostomatales</taxon>
        <taxon>Ophiostomataceae</taxon>
        <taxon>Leptographium</taxon>
    </lineage>
</organism>
<evidence type="ECO:0000256" key="7">
    <source>
        <dbReference type="SAM" id="Phobius"/>
    </source>
</evidence>
<dbReference type="GO" id="GO:0005739">
    <property type="term" value="C:mitochondrion"/>
    <property type="evidence" value="ECO:0007669"/>
    <property type="project" value="UniProtKB-SubCell"/>
</dbReference>
<dbReference type="HOGENOM" id="CLU_1652327_0_0_1"/>
<keyword evidence="9" id="KW-1185">Reference proteome</keyword>
<protein>
    <submittedName>
        <fullName evidence="8">Uncharacterized protein</fullName>
    </submittedName>
</protein>
<evidence type="ECO:0000256" key="2">
    <source>
        <dbReference type="ARBA" id="ARBA00004240"/>
    </source>
</evidence>
<comment type="subcellular location">
    <subcellularLocation>
        <location evidence="2">Endoplasmic reticulum</location>
    </subcellularLocation>
    <subcellularLocation>
        <location evidence="3">Membrane</location>
    </subcellularLocation>
    <subcellularLocation>
        <location evidence="1">Mitochondrion</location>
    </subcellularLocation>
</comment>
<dbReference type="eggNOG" id="KOG2029">
    <property type="taxonomic scope" value="Eukaryota"/>
</dbReference>
<proteinExistence type="predicted"/>
<dbReference type="InterPro" id="IPR052374">
    <property type="entry name" value="SERAC1"/>
</dbReference>
<keyword evidence="6 7" id="KW-0472">Membrane</keyword>
<accession>F0X750</accession>